<evidence type="ECO:0000313" key="3">
    <source>
        <dbReference type="Proteomes" id="UP001219525"/>
    </source>
</evidence>
<reference evidence="2" key="1">
    <citation type="submission" date="2023-03" db="EMBL/GenBank/DDBJ databases">
        <title>Massive genome expansion in bonnet fungi (Mycena s.s.) driven by repeated elements and novel gene families across ecological guilds.</title>
        <authorList>
            <consortium name="Lawrence Berkeley National Laboratory"/>
            <person name="Harder C.B."/>
            <person name="Miyauchi S."/>
            <person name="Viragh M."/>
            <person name="Kuo A."/>
            <person name="Thoen E."/>
            <person name="Andreopoulos B."/>
            <person name="Lu D."/>
            <person name="Skrede I."/>
            <person name="Drula E."/>
            <person name="Henrissat B."/>
            <person name="Morin E."/>
            <person name="Kohler A."/>
            <person name="Barry K."/>
            <person name="LaButti K."/>
            <person name="Morin E."/>
            <person name="Salamov A."/>
            <person name="Lipzen A."/>
            <person name="Mereny Z."/>
            <person name="Hegedus B."/>
            <person name="Baldrian P."/>
            <person name="Stursova M."/>
            <person name="Weitz H."/>
            <person name="Taylor A."/>
            <person name="Grigoriev I.V."/>
            <person name="Nagy L.G."/>
            <person name="Martin F."/>
            <person name="Kauserud H."/>
        </authorList>
    </citation>
    <scope>NUCLEOTIDE SEQUENCE</scope>
    <source>
        <strain evidence="2">9144</strain>
    </source>
</reference>
<protein>
    <submittedName>
        <fullName evidence="2">Uncharacterized protein</fullName>
    </submittedName>
</protein>
<comment type="caution">
    <text evidence="2">The sequence shown here is derived from an EMBL/GenBank/DDBJ whole genome shotgun (WGS) entry which is preliminary data.</text>
</comment>
<feature type="transmembrane region" description="Helical" evidence="1">
    <location>
        <begin position="269"/>
        <end position="290"/>
    </location>
</feature>
<dbReference type="Proteomes" id="UP001219525">
    <property type="component" value="Unassembled WGS sequence"/>
</dbReference>
<sequence>MPVVPERGSTLKSQVLVANFQDLSAILSFLVSDTVEMKMSSEENFDWERMSGVWSIFGLIGALRANLKVAASISGSERAGVGLFGAGGLTGRQTSRSLCYWTVGKEDKPLAWRDSTNQILSCLDASNSIWTHPICVAIAYSRCPWNWRLWRCICEILAPLSWCLITIAIAVLPTLVMITSERHINQLEALALGAQAATALLAGALAPLLLHHLNSFGLAPLTAIRTDRYDQAGLIREGDHVITSSKRNVRHIVWQAPSTKVPRMSGDLWSIRLLCAINAGTILGAYLLNYILLGSASSARQYLWLGAQVFILAGRYILWARRPVWFSQRPPCLFYIVCGSLGPQLSPECHDRIPTSTKSPTLSQEVVEFACASTCSKQSNRAFAPGRVKRNILLKLVNVAPTDIIYAEYTAVGSHFAPAPKGSVIEILRLPWAFVEELYIAQGVILGSNPWALGGLYLGVVLQDGQFMGLTTLHPFAAHAGQCTRIEFEPSLLEWHRKFRHNVEECRRSAKSNGPSHIEIRASSFGPVSQLRVEIKRTQPDMDLEFVKAAVENACVKSHGHCGPRLCEVDTFSEHF</sequence>
<organism evidence="2 3">
    <name type="scientific">Mycena pura</name>
    <dbReference type="NCBI Taxonomy" id="153505"/>
    <lineage>
        <taxon>Eukaryota</taxon>
        <taxon>Fungi</taxon>
        <taxon>Dikarya</taxon>
        <taxon>Basidiomycota</taxon>
        <taxon>Agaricomycotina</taxon>
        <taxon>Agaricomycetes</taxon>
        <taxon>Agaricomycetidae</taxon>
        <taxon>Agaricales</taxon>
        <taxon>Marasmiineae</taxon>
        <taxon>Mycenaceae</taxon>
        <taxon>Mycena</taxon>
    </lineage>
</organism>
<dbReference type="AlphaFoldDB" id="A0AAD6UQX5"/>
<proteinExistence type="predicted"/>
<name>A0AAD6UQX5_9AGAR</name>
<evidence type="ECO:0000256" key="1">
    <source>
        <dbReference type="SAM" id="Phobius"/>
    </source>
</evidence>
<feature type="transmembrane region" description="Helical" evidence="1">
    <location>
        <begin position="302"/>
        <end position="319"/>
    </location>
</feature>
<feature type="transmembrane region" description="Helical" evidence="1">
    <location>
        <begin position="156"/>
        <end position="178"/>
    </location>
</feature>
<keyword evidence="3" id="KW-1185">Reference proteome</keyword>
<feature type="transmembrane region" description="Helical" evidence="1">
    <location>
        <begin position="190"/>
        <end position="210"/>
    </location>
</feature>
<keyword evidence="1" id="KW-0812">Transmembrane</keyword>
<dbReference type="EMBL" id="JARJCW010000117">
    <property type="protein sequence ID" value="KAJ7192642.1"/>
    <property type="molecule type" value="Genomic_DNA"/>
</dbReference>
<keyword evidence="1" id="KW-1133">Transmembrane helix</keyword>
<evidence type="ECO:0000313" key="2">
    <source>
        <dbReference type="EMBL" id="KAJ7192642.1"/>
    </source>
</evidence>
<keyword evidence="1" id="KW-0472">Membrane</keyword>
<gene>
    <name evidence="2" type="ORF">GGX14DRAFT_406170</name>
</gene>
<accession>A0AAD6UQX5</accession>